<dbReference type="SUPFAM" id="SSF51445">
    <property type="entry name" value="(Trans)glycosidases"/>
    <property type="match status" value="1"/>
</dbReference>
<dbReference type="InterPro" id="IPR008589">
    <property type="entry name" value="MupG"/>
</dbReference>
<dbReference type="Gene3D" id="3.20.20.70">
    <property type="entry name" value="Aldolase class I"/>
    <property type="match status" value="1"/>
</dbReference>
<dbReference type="RefSeq" id="WP_013853947.1">
    <property type="nucleotide sequence ID" value="NZ_CP061341.1"/>
</dbReference>
<dbReference type="PANTHER" id="PTHR38435">
    <property type="match status" value="1"/>
</dbReference>
<evidence type="ECO:0000313" key="6">
    <source>
        <dbReference type="Proteomes" id="UP001242513"/>
    </source>
</evidence>
<dbReference type="InterPro" id="IPR013785">
    <property type="entry name" value="Aldolase_TIM"/>
</dbReference>
<dbReference type="EMBL" id="CP123735">
    <property type="protein sequence ID" value="WGO86515.1"/>
    <property type="molecule type" value="Genomic_DNA"/>
</dbReference>
<dbReference type="Proteomes" id="UP001242513">
    <property type="component" value="Chromosome"/>
</dbReference>
<organism evidence="4 6">
    <name type="scientific">Lactobacillus kefiranofaciens</name>
    <dbReference type="NCBI Taxonomy" id="267818"/>
    <lineage>
        <taxon>Bacteria</taxon>
        <taxon>Bacillati</taxon>
        <taxon>Bacillota</taxon>
        <taxon>Bacilli</taxon>
        <taxon>Lactobacillales</taxon>
        <taxon>Lactobacillaceae</taxon>
        <taxon>Lactobacillus</taxon>
    </lineage>
</organism>
<dbReference type="GeneID" id="72686765"/>
<name>A0AAX3UG95_9LACO</name>
<sequence length="370" mass="42525">MTMRSLGLSIYPDHSNFEDNARYLELGHKYGFSRIFMSMLEVQGSLAETQAKYKKIIKYGNQLGYQTFLDVSPQLFDQLNISYSDLKFFAETGAAGIRLDQAFDGATEAMLSFNPYGLIIELNMSNDVDYLNNIISYQANTPFIYGCHNFYPQRGTALPYDFFLKCSQRFKKFGIHTAAFVSSQTGKIGPWNVEDGLPTLEEDRDLPIDVQAMHLFASNMIDDVIIGNAYASETELKALAKVNRYQLMLHVDYVKDISDIEKTIVEETQHFRRGDMTQAVIRSTIPRVTYKDITNTPHDNNEEFQRGDIVIGNDNFGIYKNELQIILQPHKEPRKNKIGSIQADELFLLDFIKPWTKFKLTSKWQKNNYP</sequence>
<evidence type="ECO:0000259" key="1">
    <source>
        <dbReference type="Pfam" id="PF05913"/>
    </source>
</evidence>
<dbReference type="InterPro" id="IPR043894">
    <property type="entry name" value="MupG_C"/>
</dbReference>
<evidence type="ECO:0000313" key="5">
    <source>
        <dbReference type="Proteomes" id="UP000181860"/>
    </source>
</evidence>
<dbReference type="InterPro" id="IPR043797">
    <property type="entry name" value="MupG_N"/>
</dbReference>
<keyword evidence="5" id="KW-1185">Reference proteome</keyword>
<dbReference type="AlphaFoldDB" id="A0AAX3UG95"/>
<dbReference type="Proteomes" id="UP000181860">
    <property type="component" value="Unassembled WGS sequence"/>
</dbReference>
<dbReference type="Pfam" id="PF19200">
    <property type="entry name" value="MupG_N"/>
    <property type="match status" value="1"/>
</dbReference>
<dbReference type="SUPFAM" id="SSF50891">
    <property type="entry name" value="Cyclophilin-like"/>
    <property type="match status" value="1"/>
</dbReference>
<dbReference type="PANTHER" id="PTHR38435:SF1">
    <property type="entry name" value="DUF871 DOMAIN-CONTAINING PROTEIN"/>
    <property type="match status" value="1"/>
</dbReference>
<evidence type="ECO:0000313" key="3">
    <source>
        <dbReference type="EMBL" id="SDA37621.1"/>
    </source>
</evidence>
<dbReference type="Gene3D" id="2.40.100.10">
    <property type="entry name" value="Cyclophilin-like"/>
    <property type="match status" value="1"/>
</dbReference>
<accession>A0AAX3UG95</accession>
<dbReference type="Pfam" id="PF05913">
    <property type="entry name" value="MupG_C"/>
    <property type="match status" value="1"/>
</dbReference>
<reference evidence="4" key="3">
    <citation type="submission" date="2023-04" db="EMBL/GenBank/DDBJ databases">
        <authorList>
            <person name="Wang Y."/>
        </authorList>
    </citation>
    <scope>NUCLEOTIDE SEQUENCE</scope>
    <source>
        <strain evidence="4">ZW18</strain>
    </source>
</reference>
<dbReference type="InterPro" id="IPR017853">
    <property type="entry name" value="GH"/>
</dbReference>
<feature type="domain" description="6-phospho-N-acetylmuramidase C-terminal" evidence="1">
    <location>
        <begin position="248"/>
        <end position="360"/>
    </location>
</feature>
<evidence type="ECO:0000313" key="4">
    <source>
        <dbReference type="EMBL" id="WGO86515.1"/>
    </source>
</evidence>
<protein>
    <submittedName>
        <fullName evidence="4">MupG family TIM beta-alpha barrel fold protein</fullName>
    </submittedName>
</protein>
<dbReference type="InterPro" id="IPR029000">
    <property type="entry name" value="Cyclophilin-like_dom_sf"/>
</dbReference>
<proteinExistence type="predicted"/>
<reference evidence="4" key="2">
    <citation type="journal article" date="2022" name="Food Funct.">
        <title>Lactobacillus kefiranofaciens ZW18 from Kefir enhances the anti-tumor effect of anti-programmed cell death 1 (PD-1) immunotherapy by modulating the gut microbiota.</title>
        <authorList>
            <person name="Zhao J."/>
            <person name="Wang Y."/>
            <person name="Wang J."/>
            <person name="Lv M."/>
            <person name="Zhou C."/>
            <person name="Jia L."/>
            <person name="Geng W."/>
        </authorList>
    </citation>
    <scope>NUCLEOTIDE SEQUENCE</scope>
    <source>
        <strain evidence="4">ZW18</strain>
    </source>
</reference>
<reference evidence="3 5" key="1">
    <citation type="submission" date="2016-10" db="EMBL/GenBank/DDBJ databases">
        <authorList>
            <person name="Varghese N."/>
            <person name="Submissions S."/>
        </authorList>
    </citation>
    <scope>NUCLEOTIDE SEQUENCE [LARGE SCALE GENOMIC DNA]</scope>
    <source>
        <strain evidence="3 5">ATCC 43761</strain>
    </source>
</reference>
<evidence type="ECO:0000259" key="2">
    <source>
        <dbReference type="Pfam" id="PF19200"/>
    </source>
</evidence>
<feature type="domain" description="6-phospho-N-acetylmuramidase N-terminal" evidence="2">
    <location>
        <begin position="6"/>
        <end position="241"/>
    </location>
</feature>
<dbReference type="EMBL" id="FMXC01000001">
    <property type="protein sequence ID" value="SDA37621.1"/>
    <property type="molecule type" value="Genomic_DNA"/>
</dbReference>
<gene>
    <name evidence="4" type="ORF">QEJ78_03380</name>
    <name evidence="3" type="ORF">SAMN02983011_00147</name>
</gene>